<dbReference type="PANTHER" id="PTHR44196">
    <property type="entry name" value="DEHYDROGENASE/REDUCTASE SDR FAMILY MEMBER 7B"/>
    <property type="match status" value="1"/>
</dbReference>
<dbReference type="PRINTS" id="PR00080">
    <property type="entry name" value="SDRFAMILY"/>
</dbReference>
<dbReference type="GO" id="GO:0016020">
    <property type="term" value="C:membrane"/>
    <property type="evidence" value="ECO:0007669"/>
    <property type="project" value="TreeGrafter"/>
</dbReference>
<dbReference type="Pfam" id="PF00106">
    <property type="entry name" value="adh_short"/>
    <property type="match status" value="1"/>
</dbReference>
<protein>
    <submittedName>
        <fullName evidence="5">Putative oxidoreductase</fullName>
        <ecNumber evidence="5">1.-.-.-</ecNumber>
    </submittedName>
</protein>
<feature type="domain" description="Ketoreductase" evidence="4">
    <location>
        <begin position="7"/>
        <end position="183"/>
    </location>
</feature>
<evidence type="ECO:0000313" key="5">
    <source>
        <dbReference type="EMBL" id="NJB97872.1"/>
    </source>
</evidence>
<dbReference type="PANTHER" id="PTHR44196:SF1">
    <property type="entry name" value="DEHYDROGENASE_REDUCTASE SDR FAMILY MEMBER 7B"/>
    <property type="match status" value="1"/>
</dbReference>
<organism evidence="5 6">
    <name type="scientific">Sphingomonas trueperi</name>
    <dbReference type="NCBI Taxonomy" id="53317"/>
    <lineage>
        <taxon>Bacteria</taxon>
        <taxon>Pseudomonadati</taxon>
        <taxon>Pseudomonadota</taxon>
        <taxon>Alphaproteobacteria</taxon>
        <taxon>Sphingomonadales</taxon>
        <taxon>Sphingomonadaceae</taxon>
        <taxon>Sphingomonas</taxon>
    </lineage>
</organism>
<dbReference type="InterPro" id="IPR057326">
    <property type="entry name" value="KR_dom"/>
</dbReference>
<accession>A0A7X5XZB7</accession>
<dbReference type="InterPro" id="IPR002347">
    <property type="entry name" value="SDR_fam"/>
</dbReference>
<gene>
    <name evidence="5" type="ORF">GGR89_002187</name>
</gene>
<keyword evidence="6" id="KW-1185">Reference proteome</keyword>
<dbReference type="SUPFAM" id="SSF51735">
    <property type="entry name" value="NAD(P)-binding Rossmann-fold domains"/>
    <property type="match status" value="1"/>
</dbReference>
<dbReference type="PRINTS" id="PR00081">
    <property type="entry name" value="GDHRDH"/>
</dbReference>
<dbReference type="SMART" id="SM00822">
    <property type="entry name" value="PKS_KR"/>
    <property type="match status" value="1"/>
</dbReference>
<reference evidence="5 6" key="1">
    <citation type="submission" date="2020-03" db="EMBL/GenBank/DDBJ databases">
        <title>Genomic Encyclopedia of Type Strains, Phase IV (KMG-IV): sequencing the most valuable type-strain genomes for metagenomic binning, comparative biology and taxonomic classification.</title>
        <authorList>
            <person name="Goeker M."/>
        </authorList>
    </citation>
    <scope>NUCLEOTIDE SEQUENCE [LARGE SCALE GENOMIC DNA]</scope>
    <source>
        <strain evidence="5 6">DSM 7225</strain>
    </source>
</reference>
<dbReference type="EC" id="1.-.-.-" evidence="5"/>
<dbReference type="Proteomes" id="UP000531251">
    <property type="component" value="Unassembled WGS sequence"/>
</dbReference>
<dbReference type="AlphaFoldDB" id="A0A7X5XZB7"/>
<proteinExistence type="inferred from homology"/>
<comment type="caution">
    <text evidence="5">The sequence shown here is derived from an EMBL/GenBank/DDBJ whole genome shotgun (WGS) entry which is preliminary data.</text>
</comment>
<evidence type="ECO:0000256" key="2">
    <source>
        <dbReference type="ARBA" id="ARBA00023002"/>
    </source>
</evidence>
<evidence type="ECO:0000313" key="6">
    <source>
        <dbReference type="Proteomes" id="UP000531251"/>
    </source>
</evidence>
<name>A0A7X5XZB7_9SPHN</name>
<dbReference type="InterPro" id="IPR036291">
    <property type="entry name" value="NAD(P)-bd_dom_sf"/>
</dbReference>
<dbReference type="EMBL" id="JAATJB010000005">
    <property type="protein sequence ID" value="NJB97872.1"/>
    <property type="molecule type" value="Genomic_DNA"/>
</dbReference>
<evidence type="ECO:0000256" key="1">
    <source>
        <dbReference type="ARBA" id="ARBA00006484"/>
    </source>
</evidence>
<dbReference type="InterPro" id="IPR020904">
    <property type="entry name" value="Sc_DH/Rdtase_CS"/>
</dbReference>
<evidence type="ECO:0000256" key="3">
    <source>
        <dbReference type="RuleBase" id="RU000363"/>
    </source>
</evidence>
<dbReference type="GO" id="GO:0016491">
    <property type="term" value="F:oxidoreductase activity"/>
    <property type="evidence" value="ECO:0007669"/>
    <property type="project" value="UniProtKB-KW"/>
</dbReference>
<dbReference type="PROSITE" id="PS00061">
    <property type="entry name" value="ADH_SHORT"/>
    <property type="match status" value="1"/>
</dbReference>
<dbReference type="Gene3D" id="3.40.50.720">
    <property type="entry name" value="NAD(P)-binding Rossmann-like Domain"/>
    <property type="match status" value="1"/>
</dbReference>
<comment type="similarity">
    <text evidence="1 3">Belongs to the short-chain dehydrogenases/reductases (SDR) family.</text>
</comment>
<evidence type="ECO:0000259" key="4">
    <source>
        <dbReference type="SMART" id="SM00822"/>
    </source>
</evidence>
<sequence>MMKTQGNTILITGGGSGIGAALAHRFHDAGNTVIVAGRRREALEAACEGRANMHALTLDVETAEGVADFAGRLLAAHPAVNVLINNAGIMRFEALDAKRDLADAEATIATNLLGPIRLIDALIEHLAATPDAAIVNVTSGLAFVPLVTTPTYNATKAAMHSYTVSLRAVLEGKVEVIELAPPAVQTELTPGQSQRPGYQPLDDFADEVMALFGKQPTPKEVLVERVKFLRDAEREGRFDETLAQLAAMTKAAREAVETS</sequence>
<keyword evidence="2 5" id="KW-0560">Oxidoreductase</keyword>